<dbReference type="AlphaFoldDB" id="A0A1D6IKR0"/>
<protein>
    <submittedName>
        <fullName evidence="1">Chromatin remodeling factor18</fullName>
    </submittedName>
</protein>
<reference evidence="1" key="1">
    <citation type="submission" date="2015-12" db="EMBL/GenBank/DDBJ databases">
        <title>Update maize B73 reference genome by single molecule sequencing technologies.</title>
        <authorList>
            <consortium name="Maize Genome Sequencing Project"/>
            <person name="Ware D."/>
        </authorList>
    </citation>
    <scope>NUCLEOTIDE SEQUENCE [LARGE SCALE GENOMIC DNA]</scope>
    <source>
        <tissue evidence="1">Seedling</tissue>
    </source>
</reference>
<evidence type="ECO:0000313" key="1">
    <source>
        <dbReference type="EMBL" id="ONM59989.1"/>
    </source>
</evidence>
<dbReference type="EMBL" id="CM007650">
    <property type="protein sequence ID" value="ONM59989.1"/>
    <property type="molecule type" value="Genomic_DNA"/>
</dbReference>
<sequence>MFYSLMLCVDLLSTTMFQKKKVKCIKIDGKTPLTTRQTLVTDFQNNDDVKAAVVCFYLFILCFVTPTPSQIQLKATKIYAYIGKPKCSLKA</sequence>
<organism evidence="1">
    <name type="scientific">Zea mays</name>
    <name type="common">Maize</name>
    <dbReference type="NCBI Taxonomy" id="4577"/>
    <lineage>
        <taxon>Eukaryota</taxon>
        <taxon>Viridiplantae</taxon>
        <taxon>Streptophyta</taxon>
        <taxon>Embryophyta</taxon>
        <taxon>Tracheophyta</taxon>
        <taxon>Spermatophyta</taxon>
        <taxon>Magnoliopsida</taxon>
        <taxon>Liliopsida</taxon>
        <taxon>Poales</taxon>
        <taxon>Poaceae</taxon>
        <taxon>PACMAD clade</taxon>
        <taxon>Panicoideae</taxon>
        <taxon>Andropogonodae</taxon>
        <taxon>Andropogoneae</taxon>
        <taxon>Tripsacinae</taxon>
        <taxon>Zea</taxon>
    </lineage>
</organism>
<name>A0A1D6IKR0_MAIZE</name>
<proteinExistence type="predicted"/>
<gene>
    <name evidence="1" type="ORF">ZEAMMB73_Zm00001d022267</name>
</gene>
<accession>A0A1D6IKR0</accession>